<dbReference type="EMBL" id="PZQS01000013">
    <property type="protein sequence ID" value="PVD19270.1"/>
    <property type="molecule type" value="Genomic_DNA"/>
</dbReference>
<dbReference type="Proteomes" id="UP000245119">
    <property type="component" value="Linkage Group LG13"/>
</dbReference>
<dbReference type="Gene3D" id="3.90.550.20">
    <property type="match status" value="1"/>
</dbReference>
<reference evidence="2 3" key="1">
    <citation type="submission" date="2018-04" db="EMBL/GenBank/DDBJ databases">
        <title>The genome of golden apple snail Pomacea canaliculata provides insight into stress tolerance and invasive adaptation.</title>
        <authorList>
            <person name="Liu C."/>
            <person name="Liu B."/>
            <person name="Ren Y."/>
            <person name="Zhang Y."/>
            <person name="Wang H."/>
            <person name="Li S."/>
            <person name="Jiang F."/>
            <person name="Yin L."/>
            <person name="Zhang G."/>
            <person name="Qian W."/>
            <person name="Fan W."/>
        </authorList>
    </citation>
    <scope>NUCLEOTIDE SEQUENCE [LARGE SCALE GENOMIC DNA]</scope>
    <source>
        <strain evidence="2">SZHN2017</strain>
        <tissue evidence="2">Muscle</tissue>
    </source>
</reference>
<dbReference type="PANTHER" id="PTHR32385:SF15">
    <property type="entry name" value="INOSITOL PHOSPHOCERAMIDE MANNOSYLTRANSFERASE 1"/>
    <property type="match status" value="1"/>
</dbReference>
<gene>
    <name evidence="2" type="ORF">C0Q70_19756</name>
</gene>
<name>A0A2T7NDL7_POMCA</name>
<dbReference type="GO" id="GO:0016020">
    <property type="term" value="C:membrane"/>
    <property type="evidence" value="ECO:0007669"/>
    <property type="project" value="GOC"/>
</dbReference>
<dbReference type="AlphaFoldDB" id="A0A2T7NDL7"/>
<dbReference type="Pfam" id="PF04488">
    <property type="entry name" value="Gly_transf_sug"/>
    <property type="match status" value="1"/>
</dbReference>
<dbReference type="PANTHER" id="PTHR32385">
    <property type="entry name" value="MANNOSYL PHOSPHORYLINOSITOL CERAMIDE SYNTHASE"/>
    <property type="match status" value="1"/>
</dbReference>
<comment type="caution">
    <text evidence="2">The sequence shown here is derived from an EMBL/GenBank/DDBJ whole genome shotgun (WGS) entry which is preliminary data.</text>
</comment>
<evidence type="ECO:0008006" key="4">
    <source>
        <dbReference type="Google" id="ProtNLM"/>
    </source>
</evidence>
<dbReference type="GO" id="GO:0000030">
    <property type="term" value="F:mannosyltransferase activity"/>
    <property type="evidence" value="ECO:0007669"/>
    <property type="project" value="TreeGrafter"/>
</dbReference>
<dbReference type="InterPro" id="IPR051706">
    <property type="entry name" value="Glycosyltransferase_domain"/>
</dbReference>
<keyword evidence="3" id="KW-1185">Reference proteome</keyword>
<dbReference type="OrthoDB" id="3647at2759"/>
<dbReference type="InterPro" id="IPR029044">
    <property type="entry name" value="Nucleotide-diphossugar_trans"/>
</dbReference>
<evidence type="ECO:0000313" key="2">
    <source>
        <dbReference type="EMBL" id="PVD19270.1"/>
    </source>
</evidence>
<evidence type="ECO:0000256" key="1">
    <source>
        <dbReference type="ARBA" id="ARBA00022679"/>
    </source>
</evidence>
<dbReference type="SUPFAM" id="SSF53448">
    <property type="entry name" value="Nucleotide-diphospho-sugar transferases"/>
    <property type="match status" value="1"/>
</dbReference>
<organism evidence="2 3">
    <name type="scientific">Pomacea canaliculata</name>
    <name type="common">Golden apple snail</name>
    <dbReference type="NCBI Taxonomy" id="400727"/>
    <lineage>
        <taxon>Eukaryota</taxon>
        <taxon>Metazoa</taxon>
        <taxon>Spiralia</taxon>
        <taxon>Lophotrochozoa</taxon>
        <taxon>Mollusca</taxon>
        <taxon>Gastropoda</taxon>
        <taxon>Caenogastropoda</taxon>
        <taxon>Architaenioglossa</taxon>
        <taxon>Ampullarioidea</taxon>
        <taxon>Ampullariidae</taxon>
        <taxon>Pomacea</taxon>
    </lineage>
</organism>
<evidence type="ECO:0000313" key="3">
    <source>
        <dbReference type="Proteomes" id="UP000245119"/>
    </source>
</evidence>
<dbReference type="GO" id="GO:0051999">
    <property type="term" value="P:mannosyl-inositol phosphorylceramide biosynthetic process"/>
    <property type="evidence" value="ECO:0007669"/>
    <property type="project" value="TreeGrafter"/>
</dbReference>
<keyword evidence="1" id="KW-0808">Transferase</keyword>
<dbReference type="InterPro" id="IPR007577">
    <property type="entry name" value="GlycoTrfase_DXD_sugar-bd_CS"/>
</dbReference>
<accession>A0A2T7NDL7</accession>
<sequence>MKLVSALFSVRYQGCRYQLVQDDFFNNMPIPEDPLLLPFPEFNTSSLPKEGDAMMQKRIHQIFMSEQIPIVYESTIKSWMVHHPDWEYRLWTPQRLEELLQVKYPHFVDTINLYVLDSQRASLLRFLVLLEFGGLFLELNMHSLRSLNPLTYQSSCFLVMEPYETSVSDATFFGMFSDHFIGCRAHHPYLKALLVKLQYLRYFESFDRPIAYYMHFVYTMYAGAHVTFSPTHPNYVLLMTPYPVFPFSDPTRHEALYRTCADNYVYLSPSHKRVCQHLKRQKPLQQRLASAFALRQPCPLLSVNRLWAVPSMHIRAIVPKINMTFRIRGSNDYI</sequence>
<protein>
    <recommendedName>
        <fullName evidence="4">Nucleotide-diphospho-sugar transferase domain-containing protein</fullName>
    </recommendedName>
</protein>
<proteinExistence type="predicted"/>